<proteinExistence type="predicted"/>
<dbReference type="Proteomes" id="UP000281406">
    <property type="component" value="Unassembled WGS sequence"/>
</dbReference>
<accession>A0A3N0Y278</accession>
<dbReference type="OrthoDB" id="9909727at2759"/>
<dbReference type="AlphaFoldDB" id="A0A3N0Y278"/>
<organism evidence="1 2">
    <name type="scientific">Anabarilius grahami</name>
    <name type="common">Kanglang fish</name>
    <name type="synonym">Barilius grahami</name>
    <dbReference type="NCBI Taxonomy" id="495550"/>
    <lineage>
        <taxon>Eukaryota</taxon>
        <taxon>Metazoa</taxon>
        <taxon>Chordata</taxon>
        <taxon>Craniata</taxon>
        <taxon>Vertebrata</taxon>
        <taxon>Euteleostomi</taxon>
        <taxon>Actinopterygii</taxon>
        <taxon>Neopterygii</taxon>
        <taxon>Teleostei</taxon>
        <taxon>Ostariophysi</taxon>
        <taxon>Cypriniformes</taxon>
        <taxon>Xenocyprididae</taxon>
        <taxon>Xenocypridinae</taxon>
        <taxon>Xenocypridinae incertae sedis</taxon>
        <taxon>Anabarilius</taxon>
    </lineage>
</organism>
<protein>
    <submittedName>
        <fullName evidence="1">Uncharacterized protein</fullName>
    </submittedName>
</protein>
<evidence type="ECO:0000313" key="2">
    <source>
        <dbReference type="Proteomes" id="UP000281406"/>
    </source>
</evidence>
<evidence type="ECO:0000313" key="1">
    <source>
        <dbReference type="EMBL" id="ROL08898.1"/>
    </source>
</evidence>
<sequence length="194" mass="22113">MQSTNSEYGSPYLATCHFTSLTSLHRNIGLSHLIRVHLSPEGNELLLSNLRETLQESFHNRIYILCPQCKAPRSPPGHLRTACMCNSTEEEIQATVVEAKTDFTHKGRFWEHQQIQDRKCTTVSLLVEEWEQSFCGDIAALSFTASWSSDISPTSMRSLTAQWIRHRFQAKKGVQPSALTNVFDNWCIDRSKVQ</sequence>
<comment type="caution">
    <text evidence="1">The sequence shown here is derived from an EMBL/GenBank/DDBJ whole genome shotgun (WGS) entry which is preliminary data.</text>
</comment>
<keyword evidence="2" id="KW-1185">Reference proteome</keyword>
<reference evidence="1 2" key="1">
    <citation type="submission" date="2018-10" db="EMBL/GenBank/DDBJ databases">
        <title>Genome assembly for a Yunnan-Guizhou Plateau 3E fish, Anabarilius grahami (Regan), and its evolutionary and genetic applications.</title>
        <authorList>
            <person name="Jiang W."/>
        </authorList>
    </citation>
    <scope>NUCLEOTIDE SEQUENCE [LARGE SCALE GENOMIC DNA]</scope>
    <source>
        <strain evidence="1">AG-KIZ</strain>
        <tissue evidence="1">Muscle</tissue>
    </source>
</reference>
<gene>
    <name evidence="1" type="ORF">DPX16_5234</name>
</gene>
<dbReference type="EMBL" id="RJVU01054446">
    <property type="protein sequence ID" value="ROL08898.1"/>
    <property type="molecule type" value="Genomic_DNA"/>
</dbReference>
<name>A0A3N0Y278_ANAGA</name>